<dbReference type="Gene3D" id="3.40.50.880">
    <property type="match status" value="1"/>
</dbReference>
<reference evidence="4 5" key="1">
    <citation type="submission" date="2014-04" db="EMBL/GenBank/DDBJ databases">
        <authorList>
            <consortium name="DOE Joint Genome Institute"/>
            <person name="Kuo A."/>
            <person name="Kohler A."/>
            <person name="Costa M.D."/>
            <person name="Nagy L.G."/>
            <person name="Floudas D."/>
            <person name="Copeland A."/>
            <person name="Barry K.W."/>
            <person name="Cichocki N."/>
            <person name="Veneault-Fourrey C."/>
            <person name="LaButti K."/>
            <person name="Lindquist E.A."/>
            <person name="Lipzen A."/>
            <person name="Lundell T."/>
            <person name="Morin E."/>
            <person name="Murat C."/>
            <person name="Sun H."/>
            <person name="Tunlid A."/>
            <person name="Henrissat B."/>
            <person name="Grigoriev I.V."/>
            <person name="Hibbett D.S."/>
            <person name="Martin F."/>
            <person name="Nordberg H.P."/>
            <person name="Cantor M.N."/>
            <person name="Hua S.X."/>
        </authorList>
    </citation>
    <scope>NUCLEOTIDE SEQUENCE [LARGE SCALE GENOMIC DNA]</scope>
    <source>
        <strain evidence="4 5">Marx 270</strain>
    </source>
</reference>
<organism evidence="4 5">
    <name type="scientific">Pisolithus tinctorius Marx 270</name>
    <dbReference type="NCBI Taxonomy" id="870435"/>
    <lineage>
        <taxon>Eukaryota</taxon>
        <taxon>Fungi</taxon>
        <taxon>Dikarya</taxon>
        <taxon>Basidiomycota</taxon>
        <taxon>Agaricomycotina</taxon>
        <taxon>Agaricomycetes</taxon>
        <taxon>Agaricomycetidae</taxon>
        <taxon>Boletales</taxon>
        <taxon>Sclerodermatineae</taxon>
        <taxon>Pisolithaceae</taxon>
        <taxon>Pisolithus</taxon>
    </lineage>
</organism>
<dbReference type="Proteomes" id="UP000054217">
    <property type="component" value="Unassembled WGS sequence"/>
</dbReference>
<proteinExistence type="predicted"/>
<comment type="catalytic activity">
    <reaction evidence="2">
        <text>methylglyoxal + H2O = (R)-lactate + H(+)</text>
        <dbReference type="Rhea" id="RHEA:27754"/>
        <dbReference type="ChEBI" id="CHEBI:15377"/>
        <dbReference type="ChEBI" id="CHEBI:15378"/>
        <dbReference type="ChEBI" id="CHEBI:16004"/>
        <dbReference type="ChEBI" id="CHEBI:17158"/>
        <dbReference type="EC" id="4.2.1.130"/>
    </reaction>
</comment>
<evidence type="ECO:0000256" key="1">
    <source>
        <dbReference type="ARBA" id="ARBA00013134"/>
    </source>
</evidence>
<dbReference type="PANTHER" id="PTHR48094">
    <property type="entry name" value="PROTEIN/NUCLEIC ACID DEGLYCASE DJ-1-RELATED"/>
    <property type="match status" value="1"/>
</dbReference>
<dbReference type="PANTHER" id="PTHR48094:SF12">
    <property type="entry name" value="PARKINSON DISEASE PROTEIN 7 HOMOLOG"/>
    <property type="match status" value="1"/>
</dbReference>
<gene>
    <name evidence="4" type="ORF">M404DRAFT_996598</name>
</gene>
<dbReference type="InterPro" id="IPR006287">
    <property type="entry name" value="DJ-1"/>
</dbReference>
<evidence type="ECO:0000313" key="5">
    <source>
        <dbReference type="Proteomes" id="UP000054217"/>
    </source>
</evidence>
<dbReference type="GO" id="GO:0019172">
    <property type="term" value="F:glyoxalase III activity"/>
    <property type="evidence" value="ECO:0007669"/>
    <property type="project" value="UniProtKB-EC"/>
</dbReference>
<dbReference type="HOGENOM" id="CLU_000445_44_2_1"/>
<name>A0A0C3PLV1_PISTI</name>
<dbReference type="InterPro" id="IPR050325">
    <property type="entry name" value="Prot/Nucl_acid_deglycase"/>
</dbReference>
<dbReference type="GO" id="GO:1903189">
    <property type="term" value="P:glyoxal metabolic process"/>
    <property type="evidence" value="ECO:0007669"/>
    <property type="project" value="TreeGrafter"/>
</dbReference>
<protein>
    <recommendedName>
        <fullName evidence="1">D-lactate dehydratase</fullName>
        <ecNumber evidence="1">4.2.1.130</ecNumber>
    </recommendedName>
</protein>
<dbReference type="CDD" id="cd03135">
    <property type="entry name" value="GATase1_DJ-1"/>
    <property type="match status" value="1"/>
</dbReference>
<dbReference type="InterPro" id="IPR002818">
    <property type="entry name" value="DJ-1/PfpI"/>
</dbReference>
<keyword evidence="5" id="KW-1185">Reference proteome</keyword>
<evidence type="ECO:0000313" key="4">
    <source>
        <dbReference type="EMBL" id="KIO09741.1"/>
    </source>
</evidence>
<dbReference type="GO" id="GO:0005739">
    <property type="term" value="C:mitochondrion"/>
    <property type="evidence" value="ECO:0007669"/>
    <property type="project" value="TreeGrafter"/>
</dbReference>
<dbReference type="InParanoid" id="A0A0C3PLV1"/>
<dbReference type="GO" id="GO:0006979">
    <property type="term" value="P:response to oxidative stress"/>
    <property type="evidence" value="ECO:0007669"/>
    <property type="project" value="TreeGrafter"/>
</dbReference>
<accession>A0A0C3PLV1</accession>
<reference evidence="5" key="2">
    <citation type="submission" date="2015-01" db="EMBL/GenBank/DDBJ databases">
        <title>Evolutionary Origins and Diversification of the Mycorrhizal Mutualists.</title>
        <authorList>
            <consortium name="DOE Joint Genome Institute"/>
            <consortium name="Mycorrhizal Genomics Consortium"/>
            <person name="Kohler A."/>
            <person name="Kuo A."/>
            <person name="Nagy L.G."/>
            <person name="Floudas D."/>
            <person name="Copeland A."/>
            <person name="Barry K.W."/>
            <person name="Cichocki N."/>
            <person name="Veneault-Fourrey C."/>
            <person name="LaButti K."/>
            <person name="Lindquist E.A."/>
            <person name="Lipzen A."/>
            <person name="Lundell T."/>
            <person name="Morin E."/>
            <person name="Murat C."/>
            <person name="Riley R."/>
            <person name="Ohm R."/>
            <person name="Sun H."/>
            <person name="Tunlid A."/>
            <person name="Henrissat B."/>
            <person name="Grigoriev I.V."/>
            <person name="Hibbett D.S."/>
            <person name="Martin F."/>
        </authorList>
    </citation>
    <scope>NUCLEOTIDE SEQUENCE [LARGE SCALE GENOMIC DNA]</scope>
    <source>
        <strain evidence="5">Marx 270</strain>
    </source>
</reference>
<dbReference type="OrthoDB" id="543156at2759"/>
<dbReference type="AlphaFoldDB" id="A0A0C3PLV1"/>
<dbReference type="STRING" id="870435.A0A0C3PLV1"/>
<evidence type="ECO:0000259" key="3">
    <source>
        <dbReference type="Pfam" id="PF01965"/>
    </source>
</evidence>
<dbReference type="FunCoup" id="A0A0C3PLV1">
    <property type="interactions" value="209"/>
</dbReference>
<dbReference type="NCBIfam" id="TIGR01383">
    <property type="entry name" value="not_thiJ"/>
    <property type="match status" value="1"/>
</dbReference>
<dbReference type="SUPFAM" id="SSF52317">
    <property type="entry name" value="Class I glutamine amidotransferase-like"/>
    <property type="match status" value="1"/>
</dbReference>
<dbReference type="InterPro" id="IPR029062">
    <property type="entry name" value="Class_I_gatase-like"/>
</dbReference>
<sequence>MRVTPVTLKTTNLVRYGILKRVGSSPTIGVSLRLGVPAKYVHRHYDCQWYNYRTLSSATMAKKALVLVADGTEEMEFTITYDTLVRAGVECTSANVQSGGSPYGTVGTSPALVVCSRGIKILPDTTLQPLEAGPDKYDALVIPGGLKGSETLSQSTEVQTLVREYFNAGKIVAMICAGTLAAKTAGLPHQPVTSHPVVQDVLTQAFKYEEGSVVVSDKVEGKGTLVTSRGPGTAFPFAFKLVELLCGKEKSDEVLGPMMFPPSVPYPY</sequence>
<evidence type="ECO:0000256" key="2">
    <source>
        <dbReference type="ARBA" id="ARBA00048082"/>
    </source>
</evidence>
<dbReference type="Pfam" id="PF01965">
    <property type="entry name" value="DJ-1_PfpI"/>
    <property type="match status" value="1"/>
</dbReference>
<feature type="domain" description="DJ-1/PfpI" evidence="3">
    <location>
        <begin position="62"/>
        <end position="243"/>
    </location>
</feature>
<dbReference type="GO" id="GO:0005634">
    <property type="term" value="C:nucleus"/>
    <property type="evidence" value="ECO:0007669"/>
    <property type="project" value="TreeGrafter"/>
</dbReference>
<dbReference type="EC" id="4.2.1.130" evidence="1"/>
<dbReference type="EMBL" id="KN831954">
    <property type="protein sequence ID" value="KIO09741.1"/>
    <property type="molecule type" value="Genomic_DNA"/>
</dbReference>